<dbReference type="Pfam" id="PF12697">
    <property type="entry name" value="Abhydrolase_6"/>
    <property type="match status" value="1"/>
</dbReference>
<dbReference type="OrthoDB" id="8111537at2"/>
<evidence type="ECO:0000313" key="3">
    <source>
        <dbReference type="EMBL" id="RRJ88845.1"/>
    </source>
</evidence>
<dbReference type="GO" id="GO:0008236">
    <property type="term" value="F:serine-type peptidase activity"/>
    <property type="evidence" value="ECO:0007669"/>
    <property type="project" value="InterPro"/>
</dbReference>
<dbReference type="Gene3D" id="3.40.50.1820">
    <property type="entry name" value="alpha/beta hydrolase"/>
    <property type="match status" value="1"/>
</dbReference>
<dbReference type="EMBL" id="RQVS01000001">
    <property type="protein sequence ID" value="RRJ88845.1"/>
    <property type="molecule type" value="Genomic_DNA"/>
</dbReference>
<proteinExistence type="predicted"/>
<dbReference type="SUPFAM" id="SSF53474">
    <property type="entry name" value="alpha/beta-Hydrolases"/>
    <property type="match status" value="1"/>
</dbReference>
<keyword evidence="1 3" id="KW-0378">Hydrolase</keyword>
<accession>A0A3P3W1E8</accession>
<evidence type="ECO:0000313" key="4">
    <source>
        <dbReference type="Proteomes" id="UP000274391"/>
    </source>
</evidence>
<evidence type="ECO:0000256" key="1">
    <source>
        <dbReference type="ARBA" id="ARBA00022801"/>
    </source>
</evidence>
<dbReference type="InterPro" id="IPR029058">
    <property type="entry name" value="AB_hydrolase_fold"/>
</dbReference>
<evidence type="ECO:0000259" key="2">
    <source>
        <dbReference type="Pfam" id="PF12697"/>
    </source>
</evidence>
<gene>
    <name evidence="3" type="ORF">EG850_01530</name>
</gene>
<organism evidence="3 4">
    <name type="scientific">Gulosibacter macacae</name>
    <dbReference type="NCBI Taxonomy" id="2488791"/>
    <lineage>
        <taxon>Bacteria</taxon>
        <taxon>Bacillati</taxon>
        <taxon>Actinomycetota</taxon>
        <taxon>Actinomycetes</taxon>
        <taxon>Micrococcales</taxon>
        <taxon>Microbacteriaceae</taxon>
        <taxon>Gulosibacter</taxon>
    </lineage>
</organism>
<dbReference type="AlphaFoldDB" id="A0A3P3W1E8"/>
<dbReference type="GO" id="GO:0006508">
    <property type="term" value="P:proteolysis"/>
    <property type="evidence" value="ECO:0007669"/>
    <property type="project" value="InterPro"/>
</dbReference>
<feature type="domain" description="AB hydrolase-1" evidence="2">
    <location>
        <begin position="167"/>
        <end position="373"/>
    </location>
</feature>
<dbReference type="RefSeq" id="WP_124969138.1">
    <property type="nucleotide sequence ID" value="NZ_RQVS01000001.1"/>
</dbReference>
<sequence length="393" mass="43055">MNRQLVRAGRAAVAATAGGSVFLASLAGTAALLLAKQVVTPATRTRDPIKVLKVVPDPGSDASGAITLERVTESEVAGEYTALWDHDRGRARISGIVTATLDTVTRRYDAAVGTSILEARSVRIASAPQRDVDDLGLPWENVEIPTELGPAPAWWLPARAGRPGDWIIHVHGRGATITEPLRTVPVAEARGWNSLVIRYRNDPDAPAGHRGTYGLGLTEWRDVDAAIEWARSRGAERILLAGWSMGGAIVAQTYLRSKLRALIHGIMLESPAMDWRSILVEQASQMRVPRPVANLGMWLLGSPLASKLLGVEEPINLDELDLVARADEFDVPILLLHSLGDTMVPIEASQRFAQARPDLVTFEEFTKARHTRLWNVDRETWERVVGDWLDARR</sequence>
<name>A0A3P3W1E8_9MICO</name>
<comment type="caution">
    <text evidence="3">The sequence shown here is derived from an EMBL/GenBank/DDBJ whole genome shotgun (WGS) entry which is preliminary data.</text>
</comment>
<dbReference type="PANTHER" id="PTHR48081">
    <property type="entry name" value="AB HYDROLASE SUPERFAMILY PROTEIN C4A8.06C"/>
    <property type="match status" value="1"/>
</dbReference>
<dbReference type="InterPro" id="IPR000073">
    <property type="entry name" value="AB_hydrolase_1"/>
</dbReference>
<protein>
    <submittedName>
        <fullName evidence="3">Alpha/beta hydrolase</fullName>
    </submittedName>
</protein>
<dbReference type="Proteomes" id="UP000274391">
    <property type="component" value="Unassembled WGS sequence"/>
</dbReference>
<reference evidence="3 4" key="1">
    <citation type="submission" date="2018-11" db="EMBL/GenBank/DDBJ databases">
        <title>YIM 102482-1 draft genome.</title>
        <authorList>
            <person name="Li G."/>
            <person name="Jiang Y."/>
        </authorList>
    </citation>
    <scope>NUCLEOTIDE SEQUENCE [LARGE SCALE GENOMIC DNA]</scope>
    <source>
        <strain evidence="3 4">YIM 102482-1</strain>
    </source>
</reference>
<dbReference type="InterPro" id="IPR050300">
    <property type="entry name" value="GDXG_lipolytic_enzyme"/>
</dbReference>
<keyword evidence="4" id="KW-1185">Reference proteome</keyword>